<accession>A0A4Q9HUX4</accession>
<dbReference type="AlphaFoldDB" id="A0A4Q9HUX4"/>
<organism evidence="1 2">
    <name type="scientific">Streptomyces kasugaensis</name>
    <dbReference type="NCBI Taxonomy" id="1946"/>
    <lineage>
        <taxon>Bacteria</taxon>
        <taxon>Bacillati</taxon>
        <taxon>Actinomycetota</taxon>
        <taxon>Actinomycetes</taxon>
        <taxon>Kitasatosporales</taxon>
        <taxon>Streptomycetaceae</taxon>
        <taxon>Streptomyces</taxon>
    </lineage>
</organism>
<dbReference type="InterPro" id="IPR029083">
    <property type="entry name" value="Imm32"/>
</dbReference>
<evidence type="ECO:0000313" key="2">
    <source>
        <dbReference type="Proteomes" id="UP000292452"/>
    </source>
</evidence>
<dbReference type="RefSeq" id="WP_131123539.1">
    <property type="nucleotide sequence ID" value="NZ_SIXH01000104.1"/>
</dbReference>
<keyword evidence="2" id="KW-1185">Reference proteome</keyword>
<name>A0A4Q9HUX4_STRKA</name>
<dbReference type="Pfam" id="PF15566">
    <property type="entry name" value="Imm32"/>
    <property type="match status" value="1"/>
</dbReference>
<proteinExistence type="predicted"/>
<sequence length="87" mass="9918">MDRVIDVPERRVDGGLQFVWDDDFEIELTVRSMEVVIKANRAGLTSLARHLLTLAQQGVHEGSHIHLTADQEIKSEIDLILERVEKD</sequence>
<evidence type="ECO:0000313" key="1">
    <source>
        <dbReference type="EMBL" id="TBO58978.1"/>
    </source>
</evidence>
<protein>
    <submittedName>
        <fullName evidence="1">Uncharacterized protein</fullName>
    </submittedName>
</protein>
<reference evidence="1 2" key="1">
    <citation type="submission" date="2019-02" db="EMBL/GenBank/DDBJ databases">
        <title>Draft Genome Sequence of Streptomyces sp. AM-2504, identified by 16S rRNA comparative analysis as a Streptomyces Kasugaensis strain.</title>
        <authorList>
            <person name="Napolioni V."/>
            <person name="Giuliodori A.M."/>
            <person name="Spurio R."/>
            <person name="Fabbretti A."/>
        </authorList>
    </citation>
    <scope>NUCLEOTIDE SEQUENCE [LARGE SCALE GENOMIC DNA]</scope>
    <source>
        <strain evidence="1 2">AM-2504</strain>
    </source>
</reference>
<gene>
    <name evidence="1" type="ORF">EYS09_14535</name>
</gene>
<dbReference type="EMBL" id="SIXH01000104">
    <property type="protein sequence ID" value="TBO58978.1"/>
    <property type="molecule type" value="Genomic_DNA"/>
</dbReference>
<dbReference type="Proteomes" id="UP000292452">
    <property type="component" value="Unassembled WGS sequence"/>
</dbReference>
<comment type="caution">
    <text evidence="1">The sequence shown here is derived from an EMBL/GenBank/DDBJ whole genome shotgun (WGS) entry which is preliminary data.</text>
</comment>